<dbReference type="PANTHER" id="PTHR24298">
    <property type="entry name" value="FLAVONOID 3'-MONOOXYGENASE-RELATED"/>
    <property type="match status" value="1"/>
</dbReference>
<evidence type="ECO:0000256" key="2">
    <source>
        <dbReference type="ARBA" id="ARBA00022692"/>
    </source>
</evidence>
<dbReference type="AlphaFoldDB" id="A0A341WDG0"/>
<gene>
    <name evidence="9" type="primary">LOC123130245</name>
    <name evidence="8" type="synonym">LOC123130243</name>
</gene>
<dbReference type="GO" id="GO:0005506">
    <property type="term" value="F:iron ion binding"/>
    <property type="evidence" value="ECO:0007669"/>
    <property type="project" value="InterPro"/>
</dbReference>
<dbReference type="Gramene" id="TraesSTA6A03G03251660.1">
    <property type="protein sequence ID" value="TraesSTA6A03G03251660.1.CDS1"/>
    <property type="gene ID" value="TraesSTA6A03G03251660"/>
</dbReference>
<keyword evidence="7" id="KW-0560">Oxidoreductase</keyword>
<accession>A0A341WDG0</accession>
<keyword evidence="7" id="KW-0503">Monooxygenase</keyword>
<keyword evidence="5" id="KW-0472">Membrane</keyword>
<dbReference type="Gramene" id="TraesNOR6A03G03292640.1">
    <property type="protein sequence ID" value="TraesNOR6A03G03292640.1.CDS1"/>
    <property type="gene ID" value="TraesNOR6A03G03292640"/>
</dbReference>
<keyword evidence="10" id="KW-1185">Reference proteome</keyword>
<comment type="cofactor">
    <cofactor evidence="6">
        <name>heme</name>
        <dbReference type="ChEBI" id="CHEBI:30413"/>
    </cofactor>
</comment>
<proteinExistence type="inferred from homology"/>
<dbReference type="Pfam" id="PF00067">
    <property type="entry name" value="p450"/>
    <property type="match status" value="1"/>
</dbReference>
<dbReference type="Gramene" id="TraesRN6A0100149300.1">
    <property type="protein sequence ID" value="TraesRN6A0100149300.1"/>
    <property type="gene ID" value="TraesRN6A0100149300"/>
</dbReference>
<dbReference type="Gramene" id="TraesSTA6A03G03251680.1">
    <property type="protein sequence ID" value="TraesSTA6A03G03251680.1.CDS1"/>
    <property type="gene ID" value="TraesSTA6A03G03251680"/>
</dbReference>
<dbReference type="RefSeq" id="XP_044406123.1">
    <property type="nucleotide sequence ID" value="XM_044550188.1"/>
</dbReference>
<dbReference type="SMR" id="A0A341WDG0"/>
<dbReference type="PRINTS" id="PR00385">
    <property type="entry name" value="P450"/>
</dbReference>
<keyword evidence="4" id="KW-1133">Transmembrane helix</keyword>
<dbReference type="Gramene" id="TraesMAC6A03G03260830.1">
    <property type="protein sequence ID" value="TraesMAC6A03G03260830.1.CDS1"/>
    <property type="gene ID" value="TraesMAC6A03G03260830"/>
</dbReference>
<dbReference type="InterPro" id="IPR017972">
    <property type="entry name" value="Cyt_P450_CS"/>
</dbReference>
<dbReference type="EnsemblPlants" id="TraesCS6A02G081800.1">
    <property type="protein sequence ID" value="TraesCS6A02G081800.1.cds1"/>
    <property type="gene ID" value="TraesCS6A02G081800"/>
</dbReference>
<dbReference type="EnsemblPlants" id="TraesCS6A02G081900.1">
    <property type="protein sequence ID" value="TraesCS6A02G081900.1.cds1"/>
    <property type="gene ID" value="TraesCS6A02G081900"/>
</dbReference>
<dbReference type="STRING" id="4565.A0A341WDG0"/>
<dbReference type="InterPro" id="IPR051103">
    <property type="entry name" value="Plant_metabolite_P450s"/>
</dbReference>
<dbReference type="OrthoDB" id="2789670at2759"/>
<evidence type="ECO:0000256" key="1">
    <source>
        <dbReference type="ARBA" id="ARBA00004167"/>
    </source>
</evidence>
<evidence type="ECO:0000256" key="6">
    <source>
        <dbReference type="PIRSR" id="PIRSR602401-1"/>
    </source>
</evidence>
<evidence type="ECO:0000256" key="4">
    <source>
        <dbReference type="ARBA" id="ARBA00022989"/>
    </source>
</evidence>
<dbReference type="ExpressionAtlas" id="A0A341WDG0">
    <property type="expression patterns" value="baseline and differential"/>
</dbReference>
<dbReference type="GO" id="GO:0016020">
    <property type="term" value="C:membrane"/>
    <property type="evidence" value="ECO:0007669"/>
    <property type="project" value="UniProtKB-SubCell"/>
</dbReference>
<dbReference type="GO" id="GO:0020037">
    <property type="term" value="F:heme binding"/>
    <property type="evidence" value="ECO:0007669"/>
    <property type="project" value="InterPro"/>
</dbReference>
<dbReference type="Proteomes" id="UP000019116">
    <property type="component" value="Chromosome 6A"/>
</dbReference>
<evidence type="ECO:0008006" key="11">
    <source>
        <dbReference type="Google" id="ProtNLM"/>
    </source>
</evidence>
<dbReference type="Gramene" id="TraesCS6A02G081800.1">
    <property type="protein sequence ID" value="TraesCS6A02G081800.1.cds1"/>
    <property type="gene ID" value="TraesCS6A02G081800"/>
</dbReference>
<dbReference type="PRINTS" id="PR00463">
    <property type="entry name" value="EP450I"/>
</dbReference>
<keyword evidence="6 7" id="KW-0408">Iron</keyword>
<dbReference type="InterPro" id="IPR002401">
    <property type="entry name" value="Cyt_P450_E_grp-I"/>
</dbReference>
<dbReference type="Gramene" id="TraesCS6A03G0185900.1">
    <property type="protein sequence ID" value="TraesCS6A03G0185900.1.CDS1"/>
    <property type="gene ID" value="TraesCS6A03G0185900"/>
</dbReference>
<dbReference type="Gramene" id="TraesPARA_EIv1.0_1906950.1">
    <property type="protein sequence ID" value="TraesPARA_EIv1.0_1906950.1.CDS1"/>
    <property type="gene ID" value="TraesPARA_EIv1.0_1906950"/>
</dbReference>
<reference evidence="9" key="1">
    <citation type="submission" date="2018-08" db="EMBL/GenBank/DDBJ databases">
        <authorList>
            <person name="Rossello M."/>
        </authorList>
    </citation>
    <scope>NUCLEOTIDE SEQUENCE [LARGE SCALE GENOMIC DNA]</scope>
    <source>
        <strain evidence="9">cv. Chinese Spring</strain>
    </source>
</reference>
<dbReference type="Gramene" id="TraesPARA_EIv1.0_1906960.1">
    <property type="protein sequence ID" value="TraesPARA_EIv1.0_1906960.1.CDS1"/>
    <property type="gene ID" value="TraesPARA_EIv1.0_1906960"/>
</dbReference>
<dbReference type="PROSITE" id="PS00086">
    <property type="entry name" value="CYTOCHROME_P450"/>
    <property type="match status" value="1"/>
</dbReference>
<reference evidence="9" key="2">
    <citation type="submission" date="2018-10" db="UniProtKB">
        <authorList>
            <consortium name="EnsemblPlants"/>
        </authorList>
    </citation>
    <scope>IDENTIFICATION</scope>
</reference>
<dbReference type="Gramene" id="TraesCS6A02G081900.1">
    <property type="protein sequence ID" value="TraesCS6A02G081900.1.cds1"/>
    <property type="gene ID" value="TraesCS6A02G081900"/>
</dbReference>
<name>A0A341WDG0_WHEAT</name>
<dbReference type="Gramene" id="TraesMAC6A03G03260810.1">
    <property type="protein sequence ID" value="TraesMAC6A03G03260810.1.CDS1"/>
    <property type="gene ID" value="TraesMAC6A03G03260810"/>
</dbReference>
<evidence type="ECO:0000256" key="3">
    <source>
        <dbReference type="ARBA" id="ARBA00022723"/>
    </source>
</evidence>
<organism evidence="9">
    <name type="scientific">Triticum aestivum</name>
    <name type="common">Wheat</name>
    <dbReference type="NCBI Taxonomy" id="4565"/>
    <lineage>
        <taxon>Eukaryota</taxon>
        <taxon>Viridiplantae</taxon>
        <taxon>Streptophyta</taxon>
        <taxon>Embryophyta</taxon>
        <taxon>Tracheophyta</taxon>
        <taxon>Spermatophyta</taxon>
        <taxon>Magnoliopsida</taxon>
        <taxon>Liliopsida</taxon>
        <taxon>Poales</taxon>
        <taxon>Poaceae</taxon>
        <taxon>BOP clade</taxon>
        <taxon>Pooideae</taxon>
        <taxon>Triticodae</taxon>
        <taxon>Triticeae</taxon>
        <taxon>Triticinae</taxon>
        <taxon>Triticum</taxon>
    </lineage>
</organism>
<evidence type="ECO:0000313" key="8">
    <source>
        <dbReference type="EnsemblPlants" id="TraesCS6A02G081800.1.cds1"/>
    </source>
</evidence>
<dbReference type="GeneID" id="123130245"/>
<dbReference type="KEGG" id="taes:123130245"/>
<dbReference type="Gramene" id="TraesCS6A03G0186000.1">
    <property type="protein sequence ID" value="TraesCS6A03G0186000.1.CDS1"/>
    <property type="gene ID" value="TraesCS6A03G0186000"/>
</dbReference>
<comment type="similarity">
    <text evidence="7">Belongs to the cytochrome P450 family.</text>
</comment>
<evidence type="ECO:0000313" key="9">
    <source>
        <dbReference type="EnsemblPlants" id="TraesCS6A02G081900.1.cds1"/>
    </source>
</evidence>
<evidence type="ECO:0000256" key="7">
    <source>
        <dbReference type="RuleBase" id="RU000461"/>
    </source>
</evidence>
<dbReference type="GO" id="GO:0016705">
    <property type="term" value="F:oxidoreductase activity, acting on paired donors, with incorporation or reduction of molecular oxygen"/>
    <property type="evidence" value="ECO:0007669"/>
    <property type="project" value="InterPro"/>
</dbReference>
<dbReference type="GO" id="GO:0004497">
    <property type="term" value="F:monooxygenase activity"/>
    <property type="evidence" value="ECO:0007669"/>
    <property type="project" value="UniProtKB-KW"/>
</dbReference>
<evidence type="ECO:0000256" key="5">
    <source>
        <dbReference type="ARBA" id="ARBA00023136"/>
    </source>
</evidence>
<keyword evidence="2" id="KW-0812">Transmembrane</keyword>
<dbReference type="PANTHER" id="PTHR24298:SF389">
    <property type="entry name" value="OS04G0128400 PROTEIN"/>
    <property type="match status" value="1"/>
</dbReference>
<dbReference type="InterPro" id="IPR036396">
    <property type="entry name" value="Cyt_P450_sf"/>
</dbReference>
<keyword evidence="6 7" id="KW-0349">Heme</keyword>
<keyword evidence="3 6" id="KW-0479">Metal-binding</keyword>
<evidence type="ECO:0000313" key="10">
    <source>
        <dbReference type="Proteomes" id="UP000019116"/>
    </source>
</evidence>
<dbReference type="Gene3D" id="1.10.630.10">
    <property type="entry name" value="Cytochrome P450"/>
    <property type="match status" value="1"/>
</dbReference>
<dbReference type="Gramene" id="TraesNOR6A03G03292620.1">
    <property type="protein sequence ID" value="TraesNOR6A03G03292620.1.CDS1"/>
    <property type="gene ID" value="TraesNOR6A03G03292620"/>
</dbReference>
<dbReference type="InterPro" id="IPR001128">
    <property type="entry name" value="Cyt_P450"/>
</dbReference>
<dbReference type="SUPFAM" id="SSF48264">
    <property type="entry name" value="Cytochrome P450"/>
    <property type="match status" value="1"/>
</dbReference>
<sequence>MESLLSVLAYASFFFLVLAVFRRICRVPARVIPQPIIEISDAAVTRRALVEYADAFSNRPMSMFRIPIVKGHRRRRSDNIISVPYGPLWRTLRCNLAAETIHPTRYASYVPLRRAAIDDIVASVQSAASKGRAVVVRDGLYAAVFSMIARMCFGEGLVDEADVRVMQCEFREFILAAVESTSTCESKLLGYWRRRQRDPIALRRRLAELFLPLIEEARRQSSRFCDGHARSYVDSLIRLRVPDEDDDNDEHLRRALTEDEMVSLVLEFLGAGTETVVACVEWTLAHLVTRPEIQNKLRREAIINIKYDGDNKYPSESEDEEREILHRGMAPYLHAVVLESLRMHPPTPFVMRDIRAEGGVVRQTAMPAGGLRVHFVLGDIGRDPKTWTDPDEFRPERFLAGGEGEAVGPLPGPKEIKMMPFGAGRRYCPGMALGMLNVKCLLAALVREFEWTEGNCGVDLTELDGFFKAMKKPLRARVTPHTCMQQM</sequence>
<feature type="binding site" description="axial binding residue" evidence="6">
    <location>
        <position position="428"/>
    </location>
    <ligand>
        <name>heme</name>
        <dbReference type="ChEBI" id="CHEBI:30413"/>
    </ligand>
    <ligandPart>
        <name>Fe</name>
        <dbReference type="ChEBI" id="CHEBI:18248"/>
    </ligandPart>
</feature>
<comment type="subcellular location">
    <subcellularLocation>
        <location evidence="1">Membrane</location>
        <topology evidence="1">Single-pass membrane protein</topology>
    </subcellularLocation>
</comment>
<protein>
    <recommendedName>
        <fullName evidence="11">Cytochrome P450</fullName>
    </recommendedName>
</protein>